<sequence length="429" mass="49107">MPKEPSDESTATTLSQRIQRSLRLEDLLSTSPEVTLQRTLSSGTAISTASSFAQRMNLARFPPSGTQVTFRDIGRGSCGSIFEIPGTSYAIKRGSNVSSIWNDFNLTNLAYNSYIKCLFLFRADFPNREIPRSPLARFFNSPESPWWDTNISYFPEGDRTKAAAFYLDRILPVTKEMREAIVQTYFSPDQSTQQQVLGNINNKDCLVRLYFGQNAPASELYDSSDTLRNFPLYLDRAQQLKLDMDRLAEEMALGLAILHWEAQIDTQDVEFVIGTSTTPVLSSYHPDNRRMPPPVSTVDDFSQREIQMWMLDFDKATQVELNEGGIVQKYFVAVTGNDPYFPHPRLDTGLWETFRRAYLRGSQIILKTKRVDKYVLGLPSKLIQRWEEWGDISMEDDEDDPFERNADEEDDDEEDEDEDELSDDTSDDD</sequence>
<gene>
    <name evidence="3" type="ORF">H2204_003523</name>
</gene>
<dbReference type="PANTHER" id="PTHR40780">
    <property type="entry name" value="DUF3669 DOMAIN-CONTAINING PROTEIN"/>
    <property type="match status" value="1"/>
</dbReference>
<dbReference type="InterPro" id="IPR022137">
    <property type="entry name" value="Znf_prot_DUF3669"/>
</dbReference>
<dbReference type="Proteomes" id="UP001172681">
    <property type="component" value="Unassembled WGS sequence"/>
</dbReference>
<evidence type="ECO:0000259" key="2">
    <source>
        <dbReference type="Pfam" id="PF12417"/>
    </source>
</evidence>
<keyword evidence="4" id="KW-1185">Reference proteome</keyword>
<evidence type="ECO:0000313" key="4">
    <source>
        <dbReference type="Proteomes" id="UP001172681"/>
    </source>
</evidence>
<dbReference type="EMBL" id="JAPDRN010000016">
    <property type="protein sequence ID" value="KAJ9639730.1"/>
    <property type="molecule type" value="Genomic_DNA"/>
</dbReference>
<dbReference type="AlphaFoldDB" id="A0AA39D058"/>
<evidence type="ECO:0000313" key="3">
    <source>
        <dbReference type="EMBL" id="KAJ9639730.1"/>
    </source>
</evidence>
<accession>A0AA39D058</accession>
<feature type="domain" description="DUF3669" evidence="2">
    <location>
        <begin position="308"/>
        <end position="369"/>
    </location>
</feature>
<protein>
    <recommendedName>
        <fullName evidence="2">DUF3669 domain-containing protein</fullName>
    </recommendedName>
</protein>
<organism evidence="3 4">
    <name type="scientific">Knufia peltigerae</name>
    <dbReference type="NCBI Taxonomy" id="1002370"/>
    <lineage>
        <taxon>Eukaryota</taxon>
        <taxon>Fungi</taxon>
        <taxon>Dikarya</taxon>
        <taxon>Ascomycota</taxon>
        <taxon>Pezizomycotina</taxon>
        <taxon>Eurotiomycetes</taxon>
        <taxon>Chaetothyriomycetidae</taxon>
        <taxon>Chaetothyriales</taxon>
        <taxon>Trichomeriaceae</taxon>
        <taxon>Knufia</taxon>
    </lineage>
</organism>
<comment type="caution">
    <text evidence="3">The sequence shown here is derived from an EMBL/GenBank/DDBJ whole genome shotgun (WGS) entry which is preliminary data.</text>
</comment>
<dbReference type="Pfam" id="PF12417">
    <property type="entry name" value="DUF3669"/>
    <property type="match status" value="1"/>
</dbReference>
<evidence type="ECO:0000256" key="1">
    <source>
        <dbReference type="SAM" id="MobiDB-lite"/>
    </source>
</evidence>
<dbReference type="PANTHER" id="PTHR40780:SF2">
    <property type="entry name" value="DUF3669 DOMAIN-CONTAINING PROTEIN"/>
    <property type="match status" value="1"/>
</dbReference>
<proteinExistence type="predicted"/>
<feature type="region of interest" description="Disordered" evidence="1">
    <location>
        <begin position="392"/>
        <end position="429"/>
    </location>
</feature>
<name>A0AA39D058_9EURO</name>
<reference evidence="3" key="1">
    <citation type="submission" date="2022-10" db="EMBL/GenBank/DDBJ databases">
        <title>Culturing micro-colonial fungi from biological soil crusts in the Mojave desert and describing Neophaeococcomyces mojavensis, and introducing the new genera and species Taxawa tesnikishii.</title>
        <authorList>
            <person name="Kurbessoian T."/>
            <person name="Stajich J.E."/>
        </authorList>
    </citation>
    <scope>NUCLEOTIDE SEQUENCE</scope>
    <source>
        <strain evidence="3">TK_35</strain>
    </source>
</reference>